<dbReference type="InterPro" id="IPR036465">
    <property type="entry name" value="vWFA_dom_sf"/>
</dbReference>
<organism evidence="1 2">
    <name type="scientific">Actinokineospora soli</name>
    <dbReference type="NCBI Taxonomy" id="1048753"/>
    <lineage>
        <taxon>Bacteria</taxon>
        <taxon>Bacillati</taxon>
        <taxon>Actinomycetota</taxon>
        <taxon>Actinomycetes</taxon>
        <taxon>Pseudonocardiales</taxon>
        <taxon>Pseudonocardiaceae</taxon>
        <taxon>Actinokineospora</taxon>
    </lineage>
</organism>
<sequence length="136" mass="13622">MTVLRFGGTVLSERTVTVTGTDDLSGLLPDTGYAASTALWTAADRAYDLAAEALARDPDAPVSVVLVTDGESNAGLPASAFLARFAERGPGIPLFAVQAGGSGGELARVAGATGGRVVDADGDKLTEALEALRGCA</sequence>
<protein>
    <recommendedName>
        <fullName evidence="3">von Willebrand factor type A domain-containing protein</fullName>
    </recommendedName>
</protein>
<evidence type="ECO:0000313" key="2">
    <source>
        <dbReference type="Proteomes" id="UP001596512"/>
    </source>
</evidence>
<keyword evidence="2" id="KW-1185">Reference proteome</keyword>
<evidence type="ECO:0000313" key="1">
    <source>
        <dbReference type="EMBL" id="MFC7612800.1"/>
    </source>
</evidence>
<evidence type="ECO:0008006" key="3">
    <source>
        <dbReference type="Google" id="ProtNLM"/>
    </source>
</evidence>
<reference evidence="2" key="1">
    <citation type="journal article" date="2019" name="Int. J. Syst. Evol. Microbiol.">
        <title>The Global Catalogue of Microorganisms (GCM) 10K type strain sequencing project: providing services to taxonomists for standard genome sequencing and annotation.</title>
        <authorList>
            <consortium name="The Broad Institute Genomics Platform"/>
            <consortium name="The Broad Institute Genome Sequencing Center for Infectious Disease"/>
            <person name="Wu L."/>
            <person name="Ma J."/>
        </authorList>
    </citation>
    <scope>NUCLEOTIDE SEQUENCE [LARGE SCALE GENOMIC DNA]</scope>
    <source>
        <strain evidence="2">JCM 17695</strain>
    </source>
</reference>
<dbReference type="SUPFAM" id="SSF53300">
    <property type="entry name" value="vWA-like"/>
    <property type="match status" value="1"/>
</dbReference>
<name>A0ABW2TGC1_9PSEU</name>
<comment type="caution">
    <text evidence="1">The sequence shown here is derived from an EMBL/GenBank/DDBJ whole genome shotgun (WGS) entry which is preliminary data.</text>
</comment>
<accession>A0ABW2TGC1</accession>
<dbReference type="EMBL" id="JBHTEY010000004">
    <property type="protein sequence ID" value="MFC7612800.1"/>
    <property type="molecule type" value="Genomic_DNA"/>
</dbReference>
<gene>
    <name evidence="1" type="ORF">ACFQV2_03235</name>
</gene>
<dbReference type="Proteomes" id="UP001596512">
    <property type="component" value="Unassembled WGS sequence"/>
</dbReference>
<proteinExistence type="predicted"/>
<dbReference type="Gene3D" id="3.40.50.410">
    <property type="entry name" value="von Willebrand factor, type A domain"/>
    <property type="match status" value="1"/>
</dbReference>